<evidence type="ECO:0000256" key="7">
    <source>
        <dbReference type="ARBA" id="ARBA00023242"/>
    </source>
</evidence>
<dbReference type="Gene3D" id="6.10.250.2990">
    <property type="match status" value="1"/>
</dbReference>
<feature type="compositionally biased region" description="Low complexity" evidence="8">
    <location>
        <begin position="469"/>
        <end position="479"/>
    </location>
</feature>
<feature type="region of interest" description="Disordered" evidence="8">
    <location>
        <begin position="245"/>
        <end position="446"/>
    </location>
</feature>
<dbReference type="PANTHER" id="PTHR13142:SF1">
    <property type="entry name" value="INNER CENTROMERE PROTEIN"/>
    <property type="match status" value="1"/>
</dbReference>
<evidence type="ECO:0000256" key="8">
    <source>
        <dbReference type="SAM" id="MobiDB-lite"/>
    </source>
</evidence>
<evidence type="ECO:0000256" key="2">
    <source>
        <dbReference type="ARBA" id="ARBA00004186"/>
    </source>
</evidence>
<keyword evidence="4" id="KW-0963">Cytoplasm</keyword>
<dbReference type="InterPro" id="IPR005635">
    <property type="entry name" value="Inner_centromere_prot_ARK-bd"/>
</dbReference>
<feature type="compositionally biased region" description="Low complexity" evidence="8">
    <location>
        <begin position="492"/>
        <end position="504"/>
    </location>
</feature>
<dbReference type="PROSITE" id="PS50800">
    <property type="entry name" value="SAP"/>
    <property type="match status" value="1"/>
</dbReference>
<feature type="compositionally biased region" description="Polar residues" evidence="8">
    <location>
        <begin position="403"/>
        <end position="416"/>
    </location>
</feature>
<feature type="region of interest" description="Disordered" evidence="8">
    <location>
        <begin position="123"/>
        <end position="152"/>
    </location>
</feature>
<evidence type="ECO:0000256" key="3">
    <source>
        <dbReference type="ARBA" id="ARBA00010042"/>
    </source>
</evidence>
<dbReference type="SMART" id="SM00513">
    <property type="entry name" value="SAP"/>
    <property type="match status" value="1"/>
</dbReference>
<evidence type="ECO:0000256" key="4">
    <source>
        <dbReference type="ARBA" id="ARBA00022490"/>
    </source>
</evidence>
<comment type="subcellular location">
    <subcellularLocation>
        <location evidence="2">Cytoplasm</location>
        <location evidence="2">Cytoskeleton</location>
        <location evidence="2">Spindle</location>
    </subcellularLocation>
    <subcellularLocation>
        <location evidence="1">Nucleus</location>
    </subcellularLocation>
</comment>
<dbReference type="SUPFAM" id="SSF68906">
    <property type="entry name" value="SAP domain"/>
    <property type="match status" value="1"/>
</dbReference>
<dbReference type="InterPro" id="IPR036361">
    <property type="entry name" value="SAP_dom_sf"/>
</dbReference>
<dbReference type="AlphaFoldDB" id="A0A7S4ACS3"/>
<evidence type="ECO:0000256" key="1">
    <source>
        <dbReference type="ARBA" id="ARBA00004123"/>
    </source>
</evidence>
<dbReference type="Gene3D" id="1.10.720.30">
    <property type="entry name" value="SAP domain"/>
    <property type="match status" value="1"/>
</dbReference>
<evidence type="ECO:0000256" key="6">
    <source>
        <dbReference type="ARBA" id="ARBA00023212"/>
    </source>
</evidence>
<evidence type="ECO:0000259" key="9">
    <source>
        <dbReference type="PROSITE" id="PS50800"/>
    </source>
</evidence>
<sequence length="668" mass="74399">MSHVRTLEAVIHQVRVPFRPKHNPSRNLAEEIESCKRKIWECIDPAERKQYFEKKQKKIIENNGKIETEKQNSKHSTNFVSCKPVETTKVVQKPQEANNQPPLPHVVQKPKEVKNQPPLVKAIQKPEEAKNQPPLTQVAQNPEEEKSQPHLTRTDVEFKVFVMKVAELKKELKRRGKDATGLKKDLRTRLISVILEQAEKDQAQTVSASIKSTVIPATETIEASKVEQNGIAISMEVPTIKEFEEEMSPTPPQDSDDHQRKDQKKESISSVKVEHHNETSELVKEKKYRLEEANENSLVSSEKKHEECQNISKSFPRESLNKTRGSLAPINEMVVPSSSEPKKCPPNSEDEKPALLSETKMKEFSESQNESDAKENVPAPISEVSVSSKASGTSVKDMVSKFSGFSTNLSSNSGSALSKGLQAKKEARQAKIAEMRAKAQSKPVTSAKVALTSKEYSSTLTSLNATASTASATKKNLATQMREKAAARAFQNKTTNTASKTTTAPMASSSNKRHLPLTNNSNHSNTNVLDPLGATLKQVPFMKKPSKTTSPMDTYEISDREDSETDDSDSDSDNEKGKKKIPTWAQRSNLYSALEEQYNGRIGGKKVDPDEIFPEVHSCDLEAIFGRRKSKNYRSRASSGNWANDEVTVAEKLVYKRGMGFANDVTEI</sequence>
<feature type="compositionally biased region" description="Basic and acidic residues" evidence="8">
    <location>
        <begin position="349"/>
        <end position="375"/>
    </location>
</feature>
<keyword evidence="5" id="KW-0159">Chromosome partition</keyword>
<evidence type="ECO:0000313" key="10">
    <source>
        <dbReference type="EMBL" id="CAE0710562.1"/>
    </source>
</evidence>
<feature type="compositionally biased region" description="Basic and acidic residues" evidence="8">
    <location>
        <begin position="423"/>
        <end position="437"/>
    </location>
</feature>
<keyword evidence="6" id="KW-0206">Cytoskeleton</keyword>
<protein>
    <recommendedName>
        <fullName evidence="9">SAP domain-containing protein</fullName>
    </recommendedName>
</protein>
<reference evidence="10" key="1">
    <citation type="submission" date="2021-01" db="EMBL/GenBank/DDBJ databases">
        <authorList>
            <person name="Corre E."/>
            <person name="Pelletier E."/>
            <person name="Niang G."/>
            <person name="Scheremetjew M."/>
            <person name="Finn R."/>
            <person name="Kale V."/>
            <person name="Holt S."/>
            <person name="Cochrane G."/>
            <person name="Meng A."/>
            <person name="Brown T."/>
            <person name="Cohen L."/>
        </authorList>
    </citation>
    <scope>NUCLEOTIDE SEQUENCE</scope>
    <source>
        <strain evidence="10">10249 10 AB</strain>
    </source>
</reference>
<dbReference type="InterPro" id="IPR003034">
    <property type="entry name" value="SAP_dom"/>
</dbReference>
<dbReference type="EMBL" id="HBIX01004186">
    <property type="protein sequence ID" value="CAE0710562.1"/>
    <property type="molecule type" value="Transcribed_RNA"/>
</dbReference>
<gene>
    <name evidence="10" type="ORF">PAUS00366_LOCUS3289</name>
</gene>
<feature type="compositionally biased region" description="Polar residues" evidence="8">
    <location>
        <begin position="384"/>
        <end position="394"/>
    </location>
</feature>
<keyword evidence="7" id="KW-0539">Nucleus</keyword>
<dbReference type="GO" id="GO:0005819">
    <property type="term" value="C:spindle"/>
    <property type="evidence" value="ECO:0007669"/>
    <property type="project" value="UniProtKB-SubCell"/>
</dbReference>
<proteinExistence type="inferred from homology"/>
<feature type="domain" description="SAP" evidence="9">
    <location>
        <begin position="160"/>
        <end position="194"/>
    </location>
</feature>
<accession>A0A7S4ACS3</accession>
<dbReference type="GO" id="GO:0007059">
    <property type="term" value="P:chromosome segregation"/>
    <property type="evidence" value="ECO:0007669"/>
    <property type="project" value="UniProtKB-KW"/>
</dbReference>
<comment type="similarity">
    <text evidence="3">Belongs to the INCENP family.</text>
</comment>
<name>A0A7S4ACS3_9STRA</name>
<organism evidence="10">
    <name type="scientific">Pseudo-nitzschia australis</name>
    <dbReference type="NCBI Taxonomy" id="44445"/>
    <lineage>
        <taxon>Eukaryota</taxon>
        <taxon>Sar</taxon>
        <taxon>Stramenopiles</taxon>
        <taxon>Ochrophyta</taxon>
        <taxon>Bacillariophyta</taxon>
        <taxon>Bacillariophyceae</taxon>
        <taxon>Bacillariophycidae</taxon>
        <taxon>Bacillariales</taxon>
        <taxon>Bacillariaceae</taxon>
        <taxon>Pseudo-nitzschia</taxon>
    </lineage>
</organism>
<feature type="region of interest" description="Disordered" evidence="8">
    <location>
        <begin position="469"/>
        <end position="581"/>
    </location>
</feature>
<feature type="compositionally biased region" description="Basic and acidic residues" evidence="8">
    <location>
        <begin position="255"/>
        <end position="292"/>
    </location>
</feature>
<dbReference type="GO" id="GO:0005634">
    <property type="term" value="C:nucleus"/>
    <property type="evidence" value="ECO:0007669"/>
    <property type="project" value="UniProtKB-SubCell"/>
</dbReference>
<feature type="compositionally biased region" description="Acidic residues" evidence="8">
    <location>
        <begin position="559"/>
        <end position="572"/>
    </location>
</feature>
<evidence type="ECO:0000256" key="5">
    <source>
        <dbReference type="ARBA" id="ARBA00022829"/>
    </source>
</evidence>
<dbReference type="Pfam" id="PF02037">
    <property type="entry name" value="SAP"/>
    <property type="match status" value="1"/>
</dbReference>
<dbReference type="Pfam" id="PF03941">
    <property type="entry name" value="INCENP_ARK-bind"/>
    <property type="match status" value="1"/>
</dbReference>
<feature type="compositionally biased region" description="Polar residues" evidence="8">
    <location>
        <begin position="517"/>
        <end position="528"/>
    </location>
</feature>
<dbReference type="PANTHER" id="PTHR13142">
    <property type="entry name" value="INNER CENTROMERE PROTEIN"/>
    <property type="match status" value="1"/>
</dbReference>
<feature type="compositionally biased region" description="Basic and acidic residues" evidence="8">
    <location>
        <begin position="143"/>
        <end position="152"/>
    </location>
</feature>